<dbReference type="Pfam" id="PF00300">
    <property type="entry name" value="His_Phos_1"/>
    <property type="match status" value="1"/>
</dbReference>
<accession>A0AAV4UYH7</accession>
<dbReference type="Gene3D" id="3.40.50.1240">
    <property type="entry name" value="Phosphoglycerate mutase-like"/>
    <property type="match status" value="1"/>
</dbReference>
<evidence type="ECO:0000256" key="6">
    <source>
        <dbReference type="ARBA" id="ARBA00037234"/>
    </source>
</evidence>
<evidence type="ECO:0000256" key="8">
    <source>
        <dbReference type="ARBA" id="ARBA00039765"/>
    </source>
</evidence>
<dbReference type="InterPro" id="IPR029033">
    <property type="entry name" value="His_PPase_superfam"/>
</dbReference>
<reference evidence="14 15" key="1">
    <citation type="submission" date="2021-06" db="EMBL/GenBank/DDBJ databases">
        <title>Caerostris darwini draft genome.</title>
        <authorList>
            <person name="Kono N."/>
            <person name="Arakawa K."/>
        </authorList>
    </citation>
    <scope>NUCLEOTIDE SEQUENCE [LARGE SCALE GENOMIC DNA]</scope>
</reference>
<dbReference type="PANTHER" id="PTHR20935:SF0">
    <property type="entry name" value="SERINE_THREONINE-PROTEIN PHOSPHATASE PGAM5, MITOCHONDRIAL"/>
    <property type="match status" value="1"/>
</dbReference>
<keyword evidence="15" id="KW-1185">Reference proteome</keyword>
<comment type="function">
    <text evidence="6">Displays phosphatase activity for serine/threonine residues, and dephosphorylates and activates Pk92B kinase. Has apparently no phosphoglycerate mutase activity.</text>
</comment>
<evidence type="ECO:0000256" key="11">
    <source>
        <dbReference type="ARBA" id="ARBA00047761"/>
    </source>
</evidence>
<keyword evidence="5" id="KW-0378">Hydrolase</keyword>
<evidence type="ECO:0000256" key="9">
    <source>
        <dbReference type="ARBA" id="ARBA00040722"/>
    </source>
</evidence>
<dbReference type="EC" id="3.1.3.16" evidence="3"/>
<comment type="subunit">
    <text evidence="7">Interacts with Pk92B/ASK1.</text>
</comment>
<dbReference type="GO" id="GO:0004722">
    <property type="term" value="F:protein serine/threonine phosphatase activity"/>
    <property type="evidence" value="ECO:0007669"/>
    <property type="project" value="UniProtKB-EC"/>
</dbReference>
<dbReference type="PANTHER" id="PTHR20935">
    <property type="entry name" value="PHOSPHOGLYCERATE MUTASE-RELATED"/>
    <property type="match status" value="1"/>
</dbReference>
<evidence type="ECO:0000313" key="14">
    <source>
        <dbReference type="EMBL" id="GIY62972.1"/>
    </source>
</evidence>
<evidence type="ECO:0000256" key="4">
    <source>
        <dbReference type="ARBA" id="ARBA00022787"/>
    </source>
</evidence>
<dbReference type="InterPro" id="IPR013078">
    <property type="entry name" value="His_Pase_superF_clade-1"/>
</dbReference>
<comment type="catalytic activity">
    <reaction evidence="11">
        <text>O-phospho-L-seryl-[protein] + H2O = L-seryl-[protein] + phosphate</text>
        <dbReference type="Rhea" id="RHEA:20629"/>
        <dbReference type="Rhea" id="RHEA-COMP:9863"/>
        <dbReference type="Rhea" id="RHEA-COMP:11604"/>
        <dbReference type="ChEBI" id="CHEBI:15377"/>
        <dbReference type="ChEBI" id="CHEBI:29999"/>
        <dbReference type="ChEBI" id="CHEBI:43474"/>
        <dbReference type="ChEBI" id="CHEBI:83421"/>
        <dbReference type="EC" id="3.1.3.16"/>
    </reaction>
</comment>
<dbReference type="EMBL" id="BPLQ01012144">
    <property type="protein sequence ID" value="GIY62972.1"/>
    <property type="molecule type" value="Genomic_DNA"/>
</dbReference>
<evidence type="ECO:0000313" key="15">
    <source>
        <dbReference type="Proteomes" id="UP001054837"/>
    </source>
</evidence>
<comment type="caution">
    <text evidence="14">The sequence shown here is derived from an EMBL/GenBank/DDBJ whole genome shotgun (WGS) entry which is preliminary data.</text>
</comment>
<keyword evidence="13" id="KW-1133">Transmembrane helix</keyword>
<dbReference type="AlphaFoldDB" id="A0AAV4UYH7"/>
<dbReference type="SUPFAM" id="SSF53254">
    <property type="entry name" value="Phosphoglycerate mutase-like"/>
    <property type="match status" value="1"/>
</dbReference>
<evidence type="ECO:0000256" key="3">
    <source>
        <dbReference type="ARBA" id="ARBA00013081"/>
    </source>
</evidence>
<dbReference type="CDD" id="cd07067">
    <property type="entry name" value="HP_PGM_like"/>
    <property type="match status" value="1"/>
</dbReference>
<feature type="transmembrane region" description="Helical" evidence="13">
    <location>
        <begin position="6"/>
        <end position="27"/>
    </location>
</feature>
<organism evidence="14 15">
    <name type="scientific">Caerostris darwini</name>
    <dbReference type="NCBI Taxonomy" id="1538125"/>
    <lineage>
        <taxon>Eukaryota</taxon>
        <taxon>Metazoa</taxon>
        <taxon>Ecdysozoa</taxon>
        <taxon>Arthropoda</taxon>
        <taxon>Chelicerata</taxon>
        <taxon>Arachnida</taxon>
        <taxon>Araneae</taxon>
        <taxon>Araneomorphae</taxon>
        <taxon>Entelegynae</taxon>
        <taxon>Araneoidea</taxon>
        <taxon>Araneidae</taxon>
        <taxon>Caerostris</taxon>
    </lineage>
</organism>
<keyword evidence="4" id="KW-1000">Mitochondrion outer membrane</keyword>
<dbReference type="InterPro" id="IPR051021">
    <property type="entry name" value="Mito_Ser/Thr_phosphatase"/>
</dbReference>
<evidence type="ECO:0000256" key="5">
    <source>
        <dbReference type="ARBA" id="ARBA00022801"/>
    </source>
</evidence>
<keyword evidence="4" id="KW-0496">Mitochondrion</keyword>
<dbReference type="GO" id="GO:0090141">
    <property type="term" value="P:positive regulation of mitochondrial fission"/>
    <property type="evidence" value="ECO:0007669"/>
    <property type="project" value="TreeGrafter"/>
</dbReference>
<evidence type="ECO:0000256" key="7">
    <source>
        <dbReference type="ARBA" id="ARBA00038605"/>
    </source>
</evidence>
<comment type="subcellular location">
    <subcellularLocation>
        <location evidence="1">Mitochondrion outer membrane</location>
    </subcellularLocation>
</comment>
<evidence type="ECO:0000256" key="2">
    <source>
        <dbReference type="ARBA" id="ARBA00006717"/>
    </source>
</evidence>
<gene>
    <name evidence="14" type="primary">pgam5</name>
    <name evidence="14" type="ORF">CDAR_376382</name>
</gene>
<evidence type="ECO:0000256" key="10">
    <source>
        <dbReference type="ARBA" id="ARBA00042520"/>
    </source>
</evidence>
<proteinExistence type="inferred from homology"/>
<comment type="catalytic activity">
    <reaction evidence="12">
        <text>O-phospho-L-threonyl-[protein] + H2O = L-threonyl-[protein] + phosphate</text>
        <dbReference type="Rhea" id="RHEA:47004"/>
        <dbReference type="Rhea" id="RHEA-COMP:11060"/>
        <dbReference type="Rhea" id="RHEA-COMP:11605"/>
        <dbReference type="ChEBI" id="CHEBI:15377"/>
        <dbReference type="ChEBI" id="CHEBI:30013"/>
        <dbReference type="ChEBI" id="CHEBI:43474"/>
        <dbReference type="ChEBI" id="CHEBI:61977"/>
        <dbReference type="EC" id="3.1.3.16"/>
    </reaction>
</comment>
<keyword evidence="13" id="KW-0812">Transmembrane</keyword>
<protein>
    <recommendedName>
        <fullName evidence="8">Serine/threonine-protein phosphatase PGAM5, mitochondrial</fullName>
        <ecNumber evidence="3">3.1.3.16</ecNumber>
    </recommendedName>
    <alternativeName>
        <fullName evidence="10">Phosphoglycerate mutase family member 5 homolog</fullName>
    </alternativeName>
    <alternativeName>
        <fullName evidence="9">Serine/threonine-protein phosphatase Pgam5, mitochondrial</fullName>
    </alternativeName>
</protein>
<evidence type="ECO:0000256" key="12">
    <source>
        <dbReference type="ARBA" id="ARBA00048336"/>
    </source>
</evidence>
<dbReference type="GO" id="GO:0005741">
    <property type="term" value="C:mitochondrial outer membrane"/>
    <property type="evidence" value="ECO:0007669"/>
    <property type="project" value="UniProtKB-SubCell"/>
</dbReference>
<evidence type="ECO:0000256" key="13">
    <source>
        <dbReference type="SAM" id="Phobius"/>
    </source>
</evidence>
<comment type="similarity">
    <text evidence="2">Belongs to the phosphoglycerate mutase family. BPG-dependent PGAM subfamily.</text>
</comment>
<dbReference type="Proteomes" id="UP001054837">
    <property type="component" value="Unassembled WGS sequence"/>
</dbReference>
<keyword evidence="13" id="KW-0472">Membrane</keyword>
<sequence>MDFFLITFMALLLCLSFGCYVAFIKLIKMSFSVMKRQLTGSTYICLDPNVKSCSPIKFEPSVKCTVPKYDWNWDGGDFYSPSCTQLKTIYLIQHGEYHTSKNKENQKLTPLGSTYICLDPNVKSCSPIKFEPSVKCTVPKYDWNWDGRDFDSPSCTQSKTIYLIRHGDYRKSNKKENEKLTPLGHKQADLCGEHLSNILDTVRVSKIYHSSLIHAAETARKIHEYFPEASIESSDLLCEGFFCQAEPPYAAHKIPEQSVVQENHCRIKKAFQTYFYRASPSHKSPVTEIIVCNANVIRYFTCKLLQIPVECYGRFRLYHGSITCFKIYSVGKATCTSIGDIGFLPSKEFISY</sequence>
<evidence type="ECO:0000256" key="1">
    <source>
        <dbReference type="ARBA" id="ARBA00004294"/>
    </source>
</evidence>
<name>A0AAV4UYH7_9ARAC</name>